<gene>
    <name evidence="2" type="ordered locus">Clole_2886</name>
</gene>
<evidence type="ECO:0000313" key="2">
    <source>
        <dbReference type="EMBL" id="ADZ84583.1"/>
    </source>
</evidence>
<dbReference type="Gene3D" id="1.10.10.10">
    <property type="entry name" value="Winged helix-like DNA-binding domain superfamily/Winged helix DNA-binding domain"/>
    <property type="match status" value="1"/>
</dbReference>
<accession>F2JLQ7</accession>
<dbReference type="PANTHER" id="PTHR34293">
    <property type="entry name" value="HTH-TYPE TRANSCRIPTIONAL REGULATOR TRMBL2"/>
    <property type="match status" value="1"/>
</dbReference>
<dbReference type="Pfam" id="PF01978">
    <property type="entry name" value="TrmB"/>
    <property type="match status" value="1"/>
</dbReference>
<sequence length="229" mass="25799">MLFNNTLHKLGFSPIEANVFIVLCKHGSLTGYEVAKLTGISRSNVYAALYSLQDKGKCYASEGETTKYVAISKEELLLSTEREFHTTLEEIKEYYPVPLEANEPYITIKGYDNVLTKLKNAILLCHSHLYLLCASDVVALLQDELKTISTEKKVTILCDKAIKLPSSITLYHRLKSPEGFHMIIDTEAVLTGDLNASSPQCLFSKDLSLVRLMRESFITELDMIQLNKR</sequence>
<dbReference type="InterPro" id="IPR051797">
    <property type="entry name" value="TrmB-like"/>
</dbReference>
<dbReference type="InterPro" id="IPR002831">
    <property type="entry name" value="Tscrpt_reg_TrmB_N"/>
</dbReference>
<protein>
    <submittedName>
        <fullName evidence="2">Transcriptional regulator, TrmB</fullName>
    </submittedName>
</protein>
<evidence type="ECO:0000313" key="3">
    <source>
        <dbReference type="Proteomes" id="UP000008467"/>
    </source>
</evidence>
<organism evidence="2 3">
    <name type="scientific">Cellulosilyticum lentocellum (strain ATCC 49066 / DSM 5427 / NCIMB 11756 / RHM5)</name>
    <name type="common">Clostridium lentocellum</name>
    <dbReference type="NCBI Taxonomy" id="642492"/>
    <lineage>
        <taxon>Bacteria</taxon>
        <taxon>Bacillati</taxon>
        <taxon>Bacillota</taxon>
        <taxon>Clostridia</taxon>
        <taxon>Lachnospirales</taxon>
        <taxon>Cellulosilyticaceae</taxon>
        <taxon>Cellulosilyticum</taxon>
    </lineage>
</organism>
<dbReference type="SUPFAM" id="SSF46785">
    <property type="entry name" value="Winged helix' DNA-binding domain"/>
    <property type="match status" value="1"/>
</dbReference>
<keyword evidence="3" id="KW-1185">Reference proteome</keyword>
<dbReference type="KEGG" id="cle:Clole_2886"/>
<dbReference type="HOGENOM" id="CLU_072493_1_0_9"/>
<name>F2JLQ7_CELLD</name>
<dbReference type="EMBL" id="CP002582">
    <property type="protein sequence ID" value="ADZ84583.1"/>
    <property type="molecule type" value="Genomic_DNA"/>
</dbReference>
<dbReference type="AlphaFoldDB" id="F2JLQ7"/>
<dbReference type="eggNOG" id="COG1378">
    <property type="taxonomic scope" value="Bacteria"/>
</dbReference>
<evidence type="ECO:0000259" key="1">
    <source>
        <dbReference type="Pfam" id="PF01978"/>
    </source>
</evidence>
<reference evidence="2 3" key="1">
    <citation type="journal article" date="2011" name="J. Bacteriol.">
        <title>Complete genome sequence of the cellulose-degrading bacterium Cellulosilyticum lentocellum.</title>
        <authorList>
            <consortium name="US DOE Joint Genome Institute"/>
            <person name="Miller D.A."/>
            <person name="Suen G."/>
            <person name="Bruce D."/>
            <person name="Copeland A."/>
            <person name="Cheng J.F."/>
            <person name="Detter C."/>
            <person name="Goodwin L.A."/>
            <person name="Han C.S."/>
            <person name="Hauser L.J."/>
            <person name="Land M.L."/>
            <person name="Lapidus A."/>
            <person name="Lucas S."/>
            <person name="Meincke L."/>
            <person name="Pitluck S."/>
            <person name="Tapia R."/>
            <person name="Teshima H."/>
            <person name="Woyke T."/>
            <person name="Fox B.G."/>
            <person name="Angert E.R."/>
            <person name="Currie C.R."/>
        </authorList>
    </citation>
    <scope>NUCLEOTIDE SEQUENCE [LARGE SCALE GENOMIC DNA]</scope>
    <source>
        <strain evidence="3">ATCC 49066 / DSM 5427 / NCIMB 11756 / RHM5</strain>
    </source>
</reference>
<dbReference type="PANTHER" id="PTHR34293:SF1">
    <property type="entry name" value="HTH-TYPE TRANSCRIPTIONAL REGULATOR TRMBL2"/>
    <property type="match status" value="1"/>
</dbReference>
<dbReference type="RefSeq" id="WP_013657863.1">
    <property type="nucleotide sequence ID" value="NC_015275.1"/>
</dbReference>
<proteinExistence type="predicted"/>
<dbReference type="Proteomes" id="UP000008467">
    <property type="component" value="Chromosome"/>
</dbReference>
<feature type="domain" description="Transcription regulator TrmB N-terminal" evidence="1">
    <location>
        <begin position="7"/>
        <end position="73"/>
    </location>
</feature>
<dbReference type="InterPro" id="IPR036390">
    <property type="entry name" value="WH_DNA-bd_sf"/>
</dbReference>
<dbReference type="STRING" id="642492.Clole_2886"/>
<dbReference type="InterPro" id="IPR036388">
    <property type="entry name" value="WH-like_DNA-bd_sf"/>
</dbReference>